<proteinExistence type="predicted"/>
<dbReference type="PROSITE" id="PS51186">
    <property type="entry name" value="GNAT"/>
    <property type="match status" value="1"/>
</dbReference>
<dbReference type="InterPro" id="IPR000182">
    <property type="entry name" value="GNAT_dom"/>
</dbReference>
<dbReference type="SUPFAM" id="SSF55729">
    <property type="entry name" value="Acyl-CoA N-acyltransferases (Nat)"/>
    <property type="match status" value="1"/>
</dbReference>
<sequence length="74" mass="8599">MIRAMRKEDLEQIAALEKQCFSDPWPLDSLLYELEGNPFSTPYVLLDEQEENKIIGYAHLWVTFEQAQLANIAI</sequence>
<comment type="caution">
    <text evidence="2">The sequence shown here is derived from an EMBL/GenBank/DDBJ whole genome shotgun (WGS) entry which is preliminary data.</text>
</comment>
<organism evidence="2">
    <name type="scientific">gut metagenome</name>
    <dbReference type="NCBI Taxonomy" id="749906"/>
    <lineage>
        <taxon>unclassified sequences</taxon>
        <taxon>metagenomes</taxon>
        <taxon>organismal metagenomes</taxon>
    </lineage>
</organism>
<gene>
    <name evidence="2" type="ORF">EVA_12503</name>
</gene>
<keyword evidence="2" id="KW-0808">Transferase</keyword>
<reference evidence="2" key="1">
    <citation type="journal article" date="2012" name="PLoS ONE">
        <title>Gene sets for utilization of primary and secondary nutrition supplies in the distal gut of endangered iberian lynx.</title>
        <authorList>
            <person name="Alcaide M."/>
            <person name="Messina E."/>
            <person name="Richter M."/>
            <person name="Bargiela R."/>
            <person name="Peplies J."/>
            <person name="Huws S.A."/>
            <person name="Newbold C.J."/>
            <person name="Golyshin P.N."/>
            <person name="Simon M.A."/>
            <person name="Lopez G."/>
            <person name="Yakimov M.M."/>
            <person name="Ferrer M."/>
        </authorList>
    </citation>
    <scope>NUCLEOTIDE SEQUENCE</scope>
</reference>
<dbReference type="AlphaFoldDB" id="J9GIN1"/>
<feature type="domain" description="N-acetyltransferase" evidence="1">
    <location>
        <begin position="1"/>
        <end position="74"/>
    </location>
</feature>
<accession>J9GIN1</accession>
<dbReference type="InterPro" id="IPR016181">
    <property type="entry name" value="Acyl_CoA_acyltransferase"/>
</dbReference>
<dbReference type="GO" id="GO:0016747">
    <property type="term" value="F:acyltransferase activity, transferring groups other than amino-acyl groups"/>
    <property type="evidence" value="ECO:0007669"/>
    <property type="project" value="InterPro"/>
</dbReference>
<dbReference type="Gene3D" id="3.40.630.30">
    <property type="match status" value="1"/>
</dbReference>
<feature type="non-terminal residue" evidence="2">
    <location>
        <position position="74"/>
    </location>
</feature>
<dbReference type="EMBL" id="AMCI01003828">
    <property type="protein sequence ID" value="EJW99389.1"/>
    <property type="molecule type" value="Genomic_DNA"/>
</dbReference>
<name>J9GIN1_9ZZZZ</name>
<protein>
    <submittedName>
        <fullName evidence="2">Ribosomal-protein-alanine acetyltransferase</fullName>
    </submittedName>
</protein>
<evidence type="ECO:0000259" key="1">
    <source>
        <dbReference type="PROSITE" id="PS51186"/>
    </source>
</evidence>
<evidence type="ECO:0000313" key="2">
    <source>
        <dbReference type="EMBL" id="EJW99389.1"/>
    </source>
</evidence>